<keyword evidence="3" id="KW-1185">Reference proteome</keyword>
<dbReference type="Proteomes" id="UP000755104">
    <property type="component" value="Unassembled WGS sequence"/>
</dbReference>
<proteinExistence type="predicted"/>
<comment type="caution">
    <text evidence="2">The sequence shown here is derived from an EMBL/GenBank/DDBJ whole genome shotgun (WGS) entry which is preliminary data.</text>
</comment>
<evidence type="ECO:0000313" key="3">
    <source>
        <dbReference type="Proteomes" id="UP000755104"/>
    </source>
</evidence>
<evidence type="ECO:0000256" key="1">
    <source>
        <dbReference type="SAM" id="SignalP"/>
    </source>
</evidence>
<evidence type="ECO:0000313" key="2">
    <source>
        <dbReference type="EMBL" id="MBX7481918.1"/>
    </source>
</evidence>
<dbReference type="EMBL" id="JAIGNO010000002">
    <property type="protein sequence ID" value="MBX7481918.1"/>
    <property type="molecule type" value="Genomic_DNA"/>
</dbReference>
<reference evidence="2 3" key="1">
    <citation type="submission" date="2021-08" db="EMBL/GenBank/DDBJ databases">
        <title>Comparative Genomics Analysis of the Genus Qipengyuania Reveals Extensive Genetic Diversity and Metabolic Versatility, Including the Description of Fifteen Novel Species.</title>
        <authorList>
            <person name="Liu Y."/>
        </authorList>
    </citation>
    <scope>NUCLEOTIDE SEQUENCE [LARGE SCALE GENOMIC DNA]</scope>
    <source>
        <strain evidence="2 3">6D47A</strain>
    </source>
</reference>
<feature type="chain" id="PRO_5047173641" evidence="1">
    <location>
        <begin position="22"/>
        <end position="136"/>
    </location>
</feature>
<sequence>MLKPIAFATAALALLAAPVQAEEPTEPTRGETELAKLLEGRVAGEPQSCINTYGSRPLNQIDGTAITYRAGDTIWVNYTRNPDSIDEDEIMVIKRFSGSNLCRTDHIDLVSRTGGFLTGVIFLDEFVPYKRTDSEG</sequence>
<organism evidence="2 3">
    <name type="scientific">Qipengyuania qiaonensis</name>
    <dbReference type="NCBI Taxonomy" id="2867240"/>
    <lineage>
        <taxon>Bacteria</taxon>
        <taxon>Pseudomonadati</taxon>
        <taxon>Pseudomonadota</taxon>
        <taxon>Alphaproteobacteria</taxon>
        <taxon>Sphingomonadales</taxon>
        <taxon>Erythrobacteraceae</taxon>
        <taxon>Qipengyuania</taxon>
    </lineage>
</organism>
<keyword evidence="1" id="KW-0732">Signal</keyword>
<gene>
    <name evidence="2" type="ORF">K3174_05200</name>
</gene>
<feature type="signal peptide" evidence="1">
    <location>
        <begin position="1"/>
        <end position="21"/>
    </location>
</feature>
<dbReference type="RefSeq" id="WP_221556338.1">
    <property type="nucleotide sequence ID" value="NZ_JAIGNO010000002.1"/>
</dbReference>
<accession>A0ABS7J8D4</accession>
<protein>
    <submittedName>
        <fullName evidence="2">Uncharacterized protein</fullName>
    </submittedName>
</protein>
<name>A0ABS7J8D4_9SPHN</name>